<keyword evidence="3" id="KW-1185">Reference proteome</keyword>
<reference evidence="2 3" key="1">
    <citation type="journal article" date="2022" name="Arch. Microbiol.">
        <title>Paraburkholderia bengalensis sp. nov. isolated from roots of Oryza sativa, IR64.</title>
        <authorList>
            <person name="Nag P."/>
            <person name="Mondal N."/>
            <person name="Sarkar J."/>
            <person name="Das S."/>
        </authorList>
    </citation>
    <scope>NUCLEOTIDE SEQUENCE [LARGE SCALE GENOMIC DNA]</scope>
    <source>
        <strain evidence="2 3">IR64_4_BI</strain>
    </source>
</reference>
<dbReference type="InterPro" id="IPR006726">
    <property type="entry name" value="PHBA_efflux_AaeB/fusaric-R"/>
</dbReference>
<feature type="transmembrane region" description="Helical" evidence="1">
    <location>
        <begin position="273"/>
        <end position="290"/>
    </location>
</feature>
<keyword evidence="1" id="KW-0812">Transmembrane</keyword>
<evidence type="ECO:0000313" key="3">
    <source>
        <dbReference type="Proteomes" id="UP001386437"/>
    </source>
</evidence>
<organism evidence="2 3">
    <name type="scientific">Paraburkholderia bengalensis</name>
    <dbReference type="NCBI Taxonomy" id="2747562"/>
    <lineage>
        <taxon>Bacteria</taxon>
        <taxon>Pseudomonadati</taxon>
        <taxon>Pseudomonadota</taxon>
        <taxon>Betaproteobacteria</taxon>
        <taxon>Burkholderiales</taxon>
        <taxon>Burkholderiaceae</taxon>
        <taxon>Paraburkholderia</taxon>
    </lineage>
</organism>
<feature type="transmembrane region" description="Helical" evidence="1">
    <location>
        <begin position="349"/>
        <end position="371"/>
    </location>
</feature>
<dbReference type="RefSeq" id="WP_336598298.1">
    <property type="nucleotide sequence ID" value="NZ_JACFYJ010000017.1"/>
</dbReference>
<accession>A0ABU8IRC4</accession>
<feature type="transmembrane region" description="Helical" evidence="1">
    <location>
        <begin position="157"/>
        <end position="182"/>
    </location>
</feature>
<feature type="transmembrane region" description="Helical" evidence="1">
    <location>
        <begin position="242"/>
        <end position="261"/>
    </location>
</feature>
<proteinExistence type="predicted"/>
<sequence length="384" mass="40342">MRPNMFTQIGRESLAALGRELAAWKPTPERALFGIEAVVSVVLSVALAHLLHLPNTWWAAISGFAVMQSRFSASAQRGLHRVLGTIIGALVGALAGPIIGDRPWLFVPVLGAIGGVCVYRANGSSASYAWVLGGITSVMVTFEAHKLLAFGPTASFAMLRVAEVCVGTFACVAVSGAFHVVIRWYERHRPASKVVAAAAKSANAVPPTFETLRHARMVLGVQAGIAVSIVAAMTYAFDLPGFAQAIVTTIAVMILPASALVVRSQKPVADKMVQRMFGCLIAGAVGIALLPLMHGQIAACLLALAAGVWAGCHVQTGKEGASYIGRQFTIAFLMVFVQDHAWSADPHPAMLRLAGILTGIAVLTCVMLIAARLSFLPVSDEATP</sequence>
<evidence type="ECO:0000256" key="1">
    <source>
        <dbReference type="SAM" id="Phobius"/>
    </source>
</evidence>
<keyword evidence="1" id="KW-1133">Transmembrane helix</keyword>
<evidence type="ECO:0000313" key="2">
    <source>
        <dbReference type="EMBL" id="MEI5998110.1"/>
    </source>
</evidence>
<feature type="transmembrane region" description="Helical" evidence="1">
    <location>
        <begin position="128"/>
        <end position="145"/>
    </location>
</feature>
<name>A0ABU8IRC4_9BURK</name>
<protein>
    <submittedName>
        <fullName evidence="2">FUSC family protein</fullName>
    </submittedName>
</protein>
<comment type="caution">
    <text evidence="2">The sequence shown here is derived from an EMBL/GenBank/DDBJ whole genome shotgun (WGS) entry which is preliminary data.</text>
</comment>
<dbReference type="Pfam" id="PF04632">
    <property type="entry name" value="FUSC"/>
    <property type="match status" value="1"/>
</dbReference>
<feature type="transmembrane region" description="Helical" evidence="1">
    <location>
        <begin position="82"/>
        <end position="99"/>
    </location>
</feature>
<gene>
    <name evidence="2" type="ORF">H3V53_13140</name>
</gene>
<dbReference type="EMBL" id="JACFYJ010000017">
    <property type="protein sequence ID" value="MEI5998110.1"/>
    <property type="molecule type" value="Genomic_DNA"/>
</dbReference>
<dbReference type="Proteomes" id="UP001386437">
    <property type="component" value="Unassembled WGS sequence"/>
</dbReference>
<feature type="transmembrane region" description="Helical" evidence="1">
    <location>
        <begin position="105"/>
        <end position="121"/>
    </location>
</feature>
<keyword evidence="1" id="KW-0472">Membrane</keyword>
<feature type="transmembrane region" description="Helical" evidence="1">
    <location>
        <begin position="217"/>
        <end position="236"/>
    </location>
</feature>